<dbReference type="SMART" id="SM00974">
    <property type="entry name" value="T5orf172"/>
    <property type="match status" value="1"/>
</dbReference>
<dbReference type="Proteomes" id="UP000308707">
    <property type="component" value="Unassembled WGS sequence"/>
</dbReference>
<organism evidence="2 3">
    <name type="scientific">Luteimonas gilva</name>
    <dbReference type="NCBI Taxonomy" id="2572684"/>
    <lineage>
        <taxon>Bacteria</taxon>
        <taxon>Pseudomonadati</taxon>
        <taxon>Pseudomonadota</taxon>
        <taxon>Gammaproteobacteria</taxon>
        <taxon>Lysobacterales</taxon>
        <taxon>Lysobacteraceae</taxon>
        <taxon>Luteimonas</taxon>
    </lineage>
</organism>
<dbReference type="InterPro" id="IPR018306">
    <property type="entry name" value="Phage_T5_Orf172_DNA-bd"/>
</dbReference>
<dbReference type="RefSeq" id="WP_137265494.1">
    <property type="nucleotide sequence ID" value="NZ_SZUA01000001.1"/>
</dbReference>
<evidence type="ECO:0000313" key="3">
    <source>
        <dbReference type="Proteomes" id="UP000308707"/>
    </source>
</evidence>
<proteinExistence type="predicted"/>
<dbReference type="AlphaFoldDB" id="A0A4U5JUR1"/>
<keyword evidence="3" id="KW-1185">Reference proteome</keyword>
<dbReference type="Pfam" id="PF10544">
    <property type="entry name" value="T5orf172"/>
    <property type="match status" value="1"/>
</dbReference>
<comment type="caution">
    <text evidence="2">The sequence shown here is derived from an EMBL/GenBank/DDBJ whole genome shotgun (WGS) entry which is preliminary data.</text>
</comment>
<name>A0A4U5JUR1_9GAMM</name>
<reference evidence="2 3" key="1">
    <citation type="submission" date="2019-04" db="EMBL/GenBank/DDBJ databases">
        <title>Reference strain of H23.</title>
        <authorList>
            <person name="Luo X."/>
        </authorList>
    </citation>
    <scope>NUCLEOTIDE SEQUENCE [LARGE SCALE GENOMIC DNA]</scope>
    <source>
        <strain evidence="2 3">H23</strain>
    </source>
</reference>
<evidence type="ECO:0000259" key="1">
    <source>
        <dbReference type="SMART" id="SM00974"/>
    </source>
</evidence>
<dbReference type="EMBL" id="SZUA01000001">
    <property type="protein sequence ID" value="TKR33285.1"/>
    <property type="molecule type" value="Genomic_DNA"/>
</dbReference>
<protein>
    <submittedName>
        <fullName evidence="2">GIY-YIG nuclease family protein</fullName>
    </submittedName>
</protein>
<sequence length="206" mass="23079">MKYLRSSAPETGSAGSEGLSYVYVLPCAYEDLLKLGFSRDPLARVQTLHPRYYEFFGLDRGFLIETDTVAEARALELRLRRALAEHNAPAPLTVRRAAGGHTEWYRGAYDALTADMERLAGQGSIVHRPLSAWLRDGLLAQRDLLFSRACALLEGVQGDPDALDRPEMITVRQNALDTLDAYRTLDLPLQDCLPTALLDWYQRSSH</sequence>
<evidence type="ECO:0000313" key="2">
    <source>
        <dbReference type="EMBL" id="TKR33285.1"/>
    </source>
</evidence>
<gene>
    <name evidence="2" type="ORF">FCE95_02965</name>
</gene>
<dbReference type="OrthoDB" id="5995845at2"/>
<accession>A0A4U5JUR1</accession>
<feature type="domain" description="Bacteriophage T5 Orf172 DNA-binding" evidence="1">
    <location>
        <begin position="27"/>
        <end position="119"/>
    </location>
</feature>